<comment type="subcellular location">
    <subcellularLocation>
        <location evidence="1">Membrane</location>
        <topology evidence="1">Multi-pass membrane protein</topology>
    </subcellularLocation>
</comment>
<keyword evidence="2 5" id="KW-0812">Transmembrane</keyword>
<dbReference type="PANTHER" id="PTHR16201">
    <property type="entry name" value="SEVEN TRANSMEMBRANE PROTEIN 1-RELATED"/>
    <property type="match status" value="1"/>
</dbReference>
<gene>
    <name evidence="6" type="ORF">PBRASI_LOCUS1486</name>
</gene>
<dbReference type="InterPro" id="IPR051415">
    <property type="entry name" value="LAAT-1"/>
</dbReference>
<dbReference type="EMBL" id="CAJVPI010000096">
    <property type="protein sequence ID" value="CAG8479233.1"/>
    <property type="molecule type" value="Genomic_DNA"/>
</dbReference>
<keyword evidence="7" id="KW-1185">Reference proteome</keyword>
<sequence length="190" mass="21247">MFDLPVVENIFAMLGTLFCSFQLVPQAHKNWQCKSTEGLSSNMLLLWAFSSTLFGIYTIIESLSIPLILQPQLFCIIALFCNVQCLYYDQHVYPFDNGSMERKFKYGVVFVVRLLVLGAIQAAGVIGVKIAEEKEITWPKTTLGIIPTAILLCGFIPQFYEIYHAKMVQGISLIFMALDISGAAFSILSL</sequence>
<feature type="transmembrane region" description="Helical" evidence="5">
    <location>
        <begin position="44"/>
        <end position="65"/>
    </location>
</feature>
<evidence type="ECO:0000313" key="7">
    <source>
        <dbReference type="Proteomes" id="UP000789739"/>
    </source>
</evidence>
<dbReference type="GO" id="GO:0016020">
    <property type="term" value="C:membrane"/>
    <property type="evidence" value="ECO:0007669"/>
    <property type="project" value="UniProtKB-SubCell"/>
</dbReference>
<evidence type="ECO:0000256" key="4">
    <source>
        <dbReference type="ARBA" id="ARBA00023136"/>
    </source>
</evidence>
<evidence type="ECO:0000256" key="3">
    <source>
        <dbReference type="ARBA" id="ARBA00022989"/>
    </source>
</evidence>
<keyword evidence="4 5" id="KW-0472">Membrane</keyword>
<evidence type="ECO:0000313" key="6">
    <source>
        <dbReference type="EMBL" id="CAG8479233.1"/>
    </source>
</evidence>
<dbReference type="PANTHER" id="PTHR16201:SF37">
    <property type="entry name" value="PQ-LOOP REPEAT-CONTAINING PROTEIN"/>
    <property type="match status" value="1"/>
</dbReference>
<proteinExistence type="predicted"/>
<evidence type="ECO:0000256" key="5">
    <source>
        <dbReference type="SAM" id="Phobius"/>
    </source>
</evidence>
<reference evidence="6" key="1">
    <citation type="submission" date="2021-06" db="EMBL/GenBank/DDBJ databases">
        <authorList>
            <person name="Kallberg Y."/>
            <person name="Tangrot J."/>
            <person name="Rosling A."/>
        </authorList>
    </citation>
    <scope>NUCLEOTIDE SEQUENCE</scope>
    <source>
        <strain evidence="6">BR232B</strain>
    </source>
</reference>
<evidence type="ECO:0000256" key="1">
    <source>
        <dbReference type="ARBA" id="ARBA00004141"/>
    </source>
</evidence>
<feature type="transmembrane region" description="Helical" evidence="5">
    <location>
        <begin position="108"/>
        <end position="131"/>
    </location>
</feature>
<name>A0A9N8WD20_9GLOM</name>
<dbReference type="OrthoDB" id="407617at2759"/>
<feature type="non-terminal residue" evidence="6">
    <location>
        <position position="190"/>
    </location>
</feature>
<feature type="transmembrane region" description="Helical" evidence="5">
    <location>
        <begin position="170"/>
        <end position="188"/>
    </location>
</feature>
<dbReference type="Proteomes" id="UP000789739">
    <property type="component" value="Unassembled WGS sequence"/>
</dbReference>
<feature type="transmembrane region" description="Helical" evidence="5">
    <location>
        <begin position="6"/>
        <end position="24"/>
    </location>
</feature>
<feature type="transmembrane region" description="Helical" evidence="5">
    <location>
        <begin position="71"/>
        <end position="88"/>
    </location>
</feature>
<comment type="caution">
    <text evidence="6">The sequence shown here is derived from an EMBL/GenBank/DDBJ whole genome shotgun (WGS) entry which is preliminary data.</text>
</comment>
<dbReference type="InterPro" id="IPR006603">
    <property type="entry name" value="PQ-loop_rpt"/>
</dbReference>
<dbReference type="Pfam" id="PF04193">
    <property type="entry name" value="PQ-loop"/>
    <property type="match status" value="2"/>
</dbReference>
<dbReference type="SMART" id="SM00679">
    <property type="entry name" value="CTNS"/>
    <property type="match status" value="2"/>
</dbReference>
<accession>A0A9N8WD20</accession>
<dbReference type="AlphaFoldDB" id="A0A9N8WD20"/>
<protein>
    <submittedName>
        <fullName evidence="6">8045_t:CDS:1</fullName>
    </submittedName>
</protein>
<organism evidence="6 7">
    <name type="scientific">Paraglomus brasilianum</name>
    <dbReference type="NCBI Taxonomy" id="144538"/>
    <lineage>
        <taxon>Eukaryota</taxon>
        <taxon>Fungi</taxon>
        <taxon>Fungi incertae sedis</taxon>
        <taxon>Mucoromycota</taxon>
        <taxon>Glomeromycotina</taxon>
        <taxon>Glomeromycetes</taxon>
        <taxon>Paraglomerales</taxon>
        <taxon>Paraglomeraceae</taxon>
        <taxon>Paraglomus</taxon>
    </lineage>
</organism>
<dbReference type="Gene3D" id="1.20.1280.290">
    <property type="match status" value="2"/>
</dbReference>
<feature type="transmembrane region" description="Helical" evidence="5">
    <location>
        <begin position="143"/>
        <end position="163"/>
    </location>
</feature>
<keyword evidence="3 5" id="KW-1133">Transmembrane helix</keyword>
<evidence type="ECO:0000256" key="2">
    <source>
        <dbReference type="ARBA" id="ARBA00022692"/>
    </source>
</evidence>